<evidence type="ECO:0000313" key="1">
    <source>
        <dbReference type="EMBL" id="KAJ3629999.1"/>
    </source>
</evidence>
<comment type="caution">
    <text evidence="1">The sequence shown here is derived from an EMBL/GenBank/DDBJ whole genome shotgun (WGS) entry which is preliminary data.</text>
</comment>
<dbReference type="Proteomes" id="UP001168821">
    <property type="component" value="Unassembled WGS sequence"/>
</dbReference>
<sequence>MQIGTLDREWFASRFKQRGMTASATLPTADKWMIGLYFLSEDAGSITIVAIFQRNGKVPRVIEELIRQHRNSTTTIGNCFNFTLVIPYRRGQVPFVLGKALIISSILTMVIGSGCRFK</sequence>
<keyword evidence="2" id="KW-1185">Reference proteome</keyword>
<evidence type="ECO:0000313" key="2">
    <source>
        <dbReference type="Proteomes" id="UP001168821"/>
    </source>
</evidence>
<protein>
    <submittedName>
        <fullName evidence="1">Uncharacterized protein</fullName>
    </submittedName>
</protein>
<accession>A0AA38HJL1</accession>
<dbReference type="AlphaFoldDB" id="A0AA38HJL1"/>
<reference evidence="1" key="1">
    <citation type="journal article" date="2023" name="G3 (Bethesda)">
        <title>Whole genome assemblies of Zophobas morio and Tenebrio molitor.</title>
        <authorList>
            <person name="Kaur S."/>
            <person name="Stinson S.A."/>
            <person name="diCenzo G.C."/>
        </authorList>
    </citation>
    <scope>NUCLEOTIDE SEQUENCE</scope>
    <source>
        <strain evidence="1">QUZm001</strain>
    </source>
</reference>
<dbReference type="EMBL" id="JALNTZ010000956">
    <property type="protein sequence ID" value="KAJ3629999.1"/>
    <property type="molecule type" value="Genomic_DNA"/>
</dbReference>
<organism evidence="1 2">
    <name type="scientific">Zophobas morio</name>
    <dbReference type="NCBI Taxonomy" id="2755281"/>
    <lineage>
        <taxon>Eukaryota</taxon>
        <taxon>Metazoa</taxon>
        <taxon>Ecdysozoa</taxon>
        <taxon>Arthropoda</taxon>
        <taxon>Hexapoda</taxon>
        <taxon>Insecta</taxon>
        <taxon>Pterygota</taxon>
        <taxon>Neoptera</taxon>
        <taxon>Endopterygota</taxon>
        <taxon>Coleoptera</taxon>
        <taxon>Polyphaga</taxon>
        <taxon>Cucujiformia</taxon>
        <taxon>Tenebrionidae</taxon>
        <taxon>Zophobas</taxon>
    </lineage>
</organism>
<proteinExistence type="predicted"/>
<gene>
    <name evidence="1" type="ORF">Zmor_028529</name>
</gene>
<name>A0AA38HJL1_9CUCU</name>